<evidence type="ECO:0000256" key="1">
    <source>
        <dbReference type="SAM" id="Phobius"/>
    </source>
</evidence>
<accession>A0A0T7F8I9</accession>
<dbReference type="PANTHER" id="PTHR33639">
    <property type="entry name" value="THIOL-DISULFIDE OXIDOREDUCTASE DCC"/>
    <property type="match status" value="1"/>
</dbReference>
<evidence type="ECO:0000313" key="2">
    <source>
        <dbReference type="EMBL" id="CDZ31286.1"/>
    </source>
</evidence>
<reference evidence="2 3" key="1">
    <citation type="submission" date="2014-08" db="EMBL/GenBank/DDBJ databases">
        <authorList>
            <person name="Chen Y.-H."/>
        </authorList>
    </citation>
    <scope>NUCLEOTIDE SEQUENCE [LARGE SCALE GENOMIC DNA]</scope>
</reference>
<dbReference type="Pfam" id="PF04134">
    <property type="entry name" value="DCC1-like"/>
    <property type="match status" value="1"/>
</dbReference>
<keyword evidence="1" id="KW-1133">Transmembrane helix</keyword>
<dbReference type="OrthoDB" id="9785438at2"/>
<name>A0A0T7F8I9_NEOGA</name>
<dbReference type="EMBL" id="CCRH01000001">
    <property type="protein sequence ID" value="CDZ31286.1"/>
    <property type="molecule type" value="Genomic_DNA"/>
</dbReference>
<evidence type="ECO:0000313" key="3">
    <source>
        <dbReference type="Proteomes" id="UP000046176"/>
    </source>
</evidence>
<proteinExistence type="predicted"/>
<dbReference type="GO" id="GO:0015035">
    <property type="term" value="F:protein-disulfide reductase activity"/>
    <property type="evidence" value="ECO:0007669"/>
    <property type="project" value="InterPro"/>
</dbReference>
<dbReference type="InterPro" id="IPR052927">
    <property type="entry name" value="DCC_oxidoreductase"/>
</dbReference>
<keyword evidence="1" id="KW-0812">Transmembrane</keyword>
<feature type="transmembrane region" description="Helical" evidence="1">
    <location>
        <begin position="12"/>
        <end position="31"/>
    </location>
</feature>
<dbReference type="RefSeq" id="WP_046664454.1">
    <property type="nucleotide sequence ID" value="NZ_CCRH01000001.1"/>
</dbReference>
<gene>
    <name evidence="2" type="ORF">NGAL_HAMBI1145_00470</name>
</gene>
<protein>
    <submittedName>
        <fullName evidence="2">Thiol-disulfide oxidoreductase DCC</fullName>
    </submittedName>
</protein>
<dbReference type="InterPro" id="IPR007263">
    <property type="entry name" value="DCC1-like"/>
</dbReference>
<keyword evidence="1" id="KW-0472">Membrane</keyword>
<sequence length="139" mass="15798">MSGSNAMDWGGPIIVFDAMCVLCSANAQFVLRHDRTARFRLASMQGEVGTALYRRCGIDPENPETMIIVDGQSVLRDSDAVLAIYAGLGWPWKALSIVRLVPRFIRDPLYRLIARNRYRIFGRRESCWLPSPEQARRIL</sequence>
<dbReference type="AlphaFoldDB" id="A0A0T7F8I9"/>
<dbReference type="PANTHER" id="PTHR33639:SF2">
    <property type="entry name" value="DUF393 DOMAIN-CONTAINING PROTEIN"/>
    <property type="match status" value="1"/>
</dbReference>
<dbReference type="Proteomes" id="UP000046176">
    <property type="component" value="Unassembled WGS sequence"/>
</dbReference>
<organism evidence="2 3">
    <name type="scientific">Neorhizobium galegae bv. officinalis</name>
    <dbReference type="NCBI Taxonomy" id="323656"/>
    <lineage>
        <taxon>Bacteria</taxon>
        <taxon>Pseudomonadati</taxon>
        <taxon>Pseudomonadota</taxon>
        <taxon>Alphaproteobacteria</taxon>
        <taxon>Hyphomicrobiales</taxon>
        <taxon>Rhizobiaceae</taxon>
        <taxon>Rhizobium/Agrobacterium group</taxon>
        <taxon>Neorhizobium</taxon>
    </lineage>
</organism>